<gene>
    <name evidence="1" type="ORF">AVDCRST_MAG51-864</name>
</gene>
<dbReference type="AlphaFoldDB" id="A0A6J4P565"/>
<dbReference type="EMBL" id="CADCUX010000216">
    <property type="protein sequence ID" value="CAA9400415.1"/>
    <property type="molecule type" value="Genomic_DNA"/>
</dbReference>
<organism evidence="1">
    <name type="scientific">uncultured Ramlibacter sp</name>
    <dbReference type="NCBI Taxonomy" id="260755"/>
    <lineage>
        <taxon>Bacteria</taxon>
        <taxon>Pseudomonadati</taxon>
        <taxon>Pseudomonadota</taxon>
        <taxon>Betaproteobacteria</taxon>
        <taxon>Burkholderiales</taxon>
        <taxon>Comamonadaceae</taxon>
        <taxon>Ramlibacter</taxon>
        <taxon>environmental samples</taxon>
    </lineage>
</organism>
<sequence length="455" mass="49478">MSPSAIALNRFGLGARPDEPPPGDPQRWLLSQLERYEVLPDPWKPLPRTPVLVQAWSAQQRAVRQAPEGQRAGIREAYLRHGRDDYLAAVGARANSALQSPTPFVERLVHFWSNHFAVSVDKLLVVGLAGGFEADAIRPHVLGRFEDLLLAVVRHPAMLLYLDQAQSIGPRSLAGLRAEQRQQQRRAGLNENLSREILELHTLGVRSGYTQEDVTEFARALTGWTLPGDQAADANGATFRFVPALHEPGERSVLGRRYAEGGEQQARAILHDLVTAPATAQHIARKLARHFVADEPPPALVQRLADAFVRSGGDLAIVYRELVVSPEAWEPAAAKFKAPWEWAISGLRAVGVKEVPPMQAANLMNQLGQPVWRPGSPAGYGDVAGTWAAPDALLRRVEVAQRIATRAGDGVDARALAPRVLPGTLTEATARAIALAESGSTALALLLVSPEFLRR</sequence>
<protein>
    <submittedName>
        <fullName evidence="1">Uncharacterized protein conserved in bacteria</fullName>
    </submittedName>
</protein>
<accession>A0A6J4P565</accession>
<proteinExistence type="predicted"/>
<reference evidence="1" key="1">
    <citation type="submission" date="2020-02" db="EMBL/GenBank/DDBJ databases">
        <authorList>
            <person name="Meier V. D."/>
        </authorList>
    </citation>
    <scope>NUCLEOTIDE SEQUENCE</scope>
    <source>
        <strain evidence="1">AVDCRST_MAG51</strain>
    </source>
</reference>
<name>A0A6J4P565_9BURK</name>
<dbReference type="Pfam" id="PF08811">
    <property type="entry name" value="DUF1800"/>
    <property type="match status" value="1"/>
</dbReference>
<evidence type="ECO:0000313" key="1">
    <source>
        <dbReference type="EMBL" id="CAA9400415.1"/>
    </source>
</evidence>
<dbReference type="InterPro" id="IPR014917">
    <property type="entry name" value="DUF1800"/>
</dbReference>